<feature type="region of interest" description="Disordered" evidence="1">
    <location>
        <begin position="25"/>
        <end position="75"/>
    </location>
</feature>
<sequence>MVEDVYRQGLTAIRKASQILRSHFLPQAEGVQEPRKSEAPKGRPPRRNNARDPSWCEHERGRSAKKSITSRDPRT</sequence>
<evidence type="ECO:0000313" key="3">
    <source>
        <dbReference type="Proteomes" id="UP001154282"/>
    </source>
</evidence>
<dbReference type="Proteomes" id="UP001154282">
    <property type="component" value="Unassembled WGS sequence"/>
</dbReference>
<evidence type="ECO:0000256" key="1">
    <source>
        <dbReference type="SAM" id="MobiDB-lite"/>
    </source>
</evidence>
<accession>A0AAV0PVI6</accession>
<dbReference type="AlphaFoldDB" id="A0AAV0PVI6"/>
<feature type="compositionally biased region" description="Basic and acidic residues" evidence="1">
    <location>
        <begin position="32"/>
        <end position="41"/>
    </location>
</feature>
<name>A0AAV0PVI6_9ROSI</name>
<comment type="caution">
    <text evidence="2">The sequence shown here is derived from an EMBL/GenBank/DDBJ whole genome shotgun (WGS) entry which is preliminary data.</text>
</comment>
<reference evidence="2" key="1">
    <citation type="submission" date="2022-08" db="EMBL/GenBank/DDBJ databases">
        <authorList>
            <person name="Gutierrez-Valencia J."/>
        </authorList>
    </citation>
    <scope>NUCLEOTIDE SEQUENCE</scope>
</reference>
<organism evidence="2 3">
    <name type="scientific">Linum tenue</name>
    <dbReference type="NCBI Taxonomy" id="586396"/>
    <lineage>
        <taxon>Eukaryota</taxon>
        <taxon>Viridiplantae</taxon>
        <taxon>Streptophyta</taxon>
        <taxon>Embryophyta</taxon>
        <taxon>Tracheophyta</taxon>
        <taxon>Spermatophyta</taxon>
        <taxon>Magnoliopsida</taxon>
        <taxon>eudicotyledons</taxon>
        <taxon>Gunneridae</taxon>
        <taxon>Pentapetalae</taxon>
        <taxon>rosids</taxon>
        <taxon>fabids</taxon>
        <taxon>Malpighiales</taxon>
        <taxon>Linaceae</taxon>
        <taxon>Linum</taxon>
    </lineage>
</organism>
<keyword evidence="3" id="KW-1185">Reference proteome</keyword>
<protein>
    <submittedName>
        <fullName evidence="2">Uncharacterized protein</fullName>
    </submittedName>
</protein>
<dbReference type="EMBL" id="CAMGYJ010000009">
    <property type="protein sequence ID" value="CAI0474246.1"/>
    <property type="molecule type" value="Genomic_DNA"/>
</dbReference>
<proteinExistence type="predicted"/>
<evidence type="ECO:0000313" key="2">
    <source>
        <dbReference type="EMBL" id="CAI0474246.1"/>
    </source>
</evidence>
<gene>
    <name evidence="2" type="ORF">LITE_LOCUS39965</name>
</gene>